<feature type="transmembrane region" description="Helical" evidence="1">
    <location>
        <begin position="24"/>
        <end position="41"/>
    </location>
</feature>
<evidence type="ECO:0000256" key="1">
    <source>
        <dbReference type="SAM" id="Phobius"/>
    </source>
</evidence>
<protein>
    <submittedName>
        <fullName evidence="2">Low temperature requirement protein LtrA</fullName>
    </submittedName>
</protein>
<keyword evidence="3" id="KW-1185">Reference proteome</keyword>
<feature type="transmembrane region" description="Helical" evidence="1">
    <location>
        <begin position="290"/>
        <end position="309"/>
    </location>
</feature>
<feature type="transmembrane region" description="Helical" evidence="1">
    <location>
        <begin position="83"/>
        <end position="102"/>
    </location>
</feature>
<reference evidence="3" key="1">
    <citation type="submission" date="2016-06" db="EMBL/GenBank/DDBJ databases">
        <authorList>
            <person name="Varghese N."/>
            <person name="Submissions Spin"/>
        </authorList>
    </citation>
    <scope>NUCLEOTIDE SEQUENCE [LARGE SCALE GENOMIC DNA]</scope>
    <source>
        <strain evidence="3">DSM 45794</strain>
    </source>
</reference>
<dbReference type="Proteomes" id="UP000199558">
    <property type="component" value="Unassembled WGS sequence"/>
</dbReference>
<feature type="transmembrane region" description="Helical" evidence="1">
    <location>
        <begin position="383"/>
        <end position="402"/>
    </location>
</feature>
<dbReference type="OrthoDB" id="7698234at2"/>
<accession>A0A1A9BCE0</accession>
<dbReference type="InterPro" id="IPR010640">
    <property type="entry name" value="Low_temperature_requirement_A"/>
</dbReference>
<proteinExistence type="predicted"/>
<dbReference type="Pfam" id="PF06772">
    <property type="entry name" value="LtrA"/>
    <property type="match status" value="1"/>
</dbReference>
<feature type="transmembrane region" description="Helical" evidence="1">
    <location>
        <begin position="146"/>
        <end position="165"/>
    </location>
</feature>
<gene>
    <name evidence="2" type="ORF">GA0070622_4213</name>
</gene>
<dbReference type="STRING" id="946078.GA0070622_4213"/>
<dbReference type="PANTHER" id="PTHR36840">
    <property type="entry name" value="BLL5714 PROTEIN"/>
    <property type="match status" value="1"/>
</dbReference>
<dbReference type="PANTHER" id="PTHR36840:SF1">
    <property type="entry name" value="BLL5714 PROTEIN"/>
    <property type="match status" value="1"/>
</dbReference>
<dbReference type="EMBL" id="FLRH01000003">
    <property type="protein sequence ID" value="SBT67160.1"/>
    <property type="molecule type" value="Genomic_DNA"/>
</dbReference>
<dbReference type="AlphaFoldDB" id="A0A1A9BCE0"/>
<feature type="transmembrane region" description="Helical" evidence="1">
    <location>
        <begin position="114"/>
        <end position="134"/>
    </location>
</feature>
<name>A0A1A9BCE0_9ACTN</name>
<feature type="transmembrane region" description="Helical" evidence="1">
    <location>
        <begin position="214"/>
        <end position="235"/>
    </location>
</feature>
<organism evidence="2 3">
    <name type="scientific">Micromonospora sediminicola</name>
    <dbReference type="NCBI Taxonomy" id="946078"/>
    <lineage>
        <taxon>Bacteria</taxon>
        <taxon>Bacillati</taxon>
        <taxon>Actinomycetota</taxon>
        <taxon>Actinomycetes</taxon>
        <taxon>Micromonosporales</taxon>
        <taxon>Micromonosporaceae</taxon>
        <taxon>Micromonospora</taxon>
    </lineage>
</organism>
<evidence type="ECO:0000313" key="2">
    <source>
        <dbReference type="EMBL" id="SBT67160.1"/>
    </source>
</evidence>
<evidence type="ECO:0000313" key="3">
    <source>
        <dbReference type="Proteomes" id="UP000199558"/>
    </source>
</evidence>
<keyword evidence="1" id="KW-0472">Membrane</keyword>
<feature type="transmembrane region" description="Helical" evidence="1">
    <location>
        <begin position="53"/>
        <end position="71"/>
    </location>
</feature>
<sequence length="433" mass="47062">MGRIIRSQLISWGGPGTRATRLELFYDLVFVFAFFNVSTLTSKNLTAQSLLEALLVLVLLWWCWTGFVTIGNAVRSDEGVMPLIGLAMMVPVFLLAVSVGVAFRDEPGGLYGPWLFAVAYLMTWGLKATALWTIARAEGTPRRSALLLVGPALVSTVVVLLAAVVPQRIVAAGAVQNVRIGFWVVALVLEYLGGLLLARTGWRLRSVGHAAERHALIVLVALGESVIALGIGASAQYGRPVGLPTVVASALGIVVIAALWWLYFDWIAAAVEQRLHGVRGPSRIPLARDVYSYLHLPLVVGIILFALSLERLLSILLHAEHPTGAERPGQLHPLLLYGGVILFALALVAIELRALRRLDRVLLGAALVLAALVPVAYQVPELAALALLAGVTLGVVTVQLRVTRTLRREVRRVALDEQTRMETELNRWRARRL</sequence>
<feature type="transmembrane region" description="Helical" evidence="1">
    <location>
        <begin position="247"/>
        <end position="269"/>
    </location>
</feature>
<keyword evidence="1" id="KW-0812">Transmembrane</keyword>
<keyword evidence="1" id="KW-1133">Transmembrane helix</keyword>
<feature type="transmembrane region" description="Helical" evidence="1">
    <location>
        <begin position="329"/>
        <end position="349"/>
    </location>
</feature>
<dbReference type="RefSeq" id="WP_091576422.1">
    <property type="nucleotide sequence ID" value="NZ_FLRH01000003.1"/>
</dbReference>
<feature type="transmembrane region" description="Helical" evidence="1">
    <location>
        <begin position="180"/>
        <end position="202"/>
    </location>
</feature>
<feature type="transmembrane region" description="Helical" evidence="1">
    <location>
        <begin position="361"/>
        <end position="377"/>
    </location>
</feature>